<organism evidence="8 9">
    <name type="scientific">Clonostachys solani</name>
    <dbReference type="NCBI Taxonomy" id="160281"/>
    <lineage>
        <taxon>Eukaryota</taxon>
        <taxon>Fungi</taxon>
        <taxon>Dikarya</taxon>
        <taxon>Ascomycota</taxon>
        <taxon>Pezizomycotina</taxon>
        <taxon>Sordariomycetes</taxon>
        <taxon>Hypocreomycetidae</taxon>
        <taxon>Hypocreales</taxon>
        <taxon>Bionectriaceae</taxon>
        <taxon>Clonostachys</taxon>
    </lineage>
</organism>
<evidence type="ECO:0000256" key="5">
    <source>
        <dbReference type="ARBA" id="ARBA00023002"/>
    </source>
</evidence>
<dbReference type="InterPro" id="IPR036188">
    <property type="entry name" value="FAD/NAD-bd_sf"/>
</dbReference>
<evidence type="ECO:0000256" key="6">
    <source>
        <dbReference type="ARBA" id="ARBA00023033"/>
    </source>
</evidence>
<dbReference type="Pfam" id="PF01494">
    <property type="entry name" value="FAD_binding_3"/>
    <property type="match status" value="1"/>
</dbReference>
<evidence type="ECO:0000256" key="1">
    <source>
        <dbReference type="ARBA" id="ARBA00001974"/>
    </source>
</evidence>
<name>A0A9N9VS84_9HYPO</name>
<dbReference type="Gene3D" id="3.50.50.60">
    <property type="entry name" value="FAD/NAD(P)-binding domain"/>
    <property type="match status" value="1"/>
</dbReference>
<feature type="domain" description="FAD-binding" evidence="7">
    <location>
        <begin position="12"/>
        <end position="348"/>
    </location>
</feature>
<dbReference type="OrthoDB" id="2431938at2759"/>
<comment type="similarity">
    <text evidence="2">Belongs to the paxM FAD-dependent monooxygenase family.</text>
</comment>
<proteinExistence type="inferred from homology"/>
<sequence>MTMGAPTRPCAVVVGGGPIGLTAAHIFSQAGIDFVVLEARDTVLPEVGASMNLYPGTMRVLHQLGLGEAAEAVSAKIVRAFFVDWDGQLYKKGHPGPVFDEIHGCHPLAFHRLDVLRVLYNNLEPGDQKRVLTNKQVVDIQTTPEGVTALCADGSKYEGTFVLGVDGVNGKTRDFMRALALQQSPDAQVNPEKPFTAYYRVMFGTIPIPPGMGVGENHDCHGAKYSTMLITGSQGRAWFFLYEELDAPTQERVRYTEKDMEELAARCRDMHVSQELTFGDIWPTVVKAGMTNLDEGMLEHWSGDRIVVAGDAAHKITPNIGWGYFAGVQDVIALTNLLQASLSQGSTGTLTGEELAKIFRQYEATRKPEMATVLNLSASATRQSAWPRTWSGLFYRFMEWVSTVPGFEYFTIKYIASPVQSNALVLDFLSCEEPYHGLVPWKYPTARA</sequence>
<evidence type="ECO:0000256" key="3">
    <source>
        <dbReference type="ARBA" id="ARBA00022630"/>
    </source>
</evidence>
<evidence type="ECO:0000313" key="8">
    <source>
        <dbReference type="EMBL" id="CAH0036377.1"/>
    </source>
</evidence>
<comment type="cofactor">
    <cofactor evidence="1">
        <name>FAD</name>
        <dbReference type="ChEBI" id="CHEBI:57692"/>
    </cofactor>
</comment>
<dbReference type="PANTHER" id="PTHR47356:SF2">
    <property type="entry name" value="FAD-BINDING DOMAIN-CONTAINING PROTEIN-RELATED"/>
    <property type="match status" value="1"/>
</dbReference>
<dbReference type="GO" id="GO:0004497">
    <property type="term" value="F:monooxygenase activity"/>
    <property type="evidence" value="ECO:0007669"/>
    <property type="project" value="UniProtKB-KW"/>
</dbReference>
<keyword evidence="6" id="KW-0503">Monooxygenase</keyword>
<reference evidence="8" key="1">
    <citation type="submission" date="2021-10" db="EMBL/GenBank/DDBJ databases">
        <authorList>
            <person name="Piombo E."/>
        </authorList>
    </citation>
    <scope>NUCLEOTIDE SEQUENCE</scope>
</reference>
<evidence type="ECO:0000256" key="2">
    <source>
        <dbReference type="ARBA" id="ARBA00007992"/>
    </source>
</evidence>
<comment type="caution">
    <text evidence="8">The sequence shown here is derived from an EMBL/GenBank/DDBJ whole genome shotgun (WGS) entry which is preliminary data.</text>
</comment>
<dbReference type="Proteomes" id="UP000775872">
    <property type="component" value="Unassembled WGS sequence"/>
</dbReference>
<dbReference type="PANTHER" id="PTHR47356">
    <property type="entry name" value="FAD-DEPENDENT MONOOXYGENASE ASQG-RELATED"/>
    <property type="match status" value="1"/>
</dbReference>
<dbReference type="GO" id="GO:0071949">
    <property type="term" value="F:FAD binding"/>
    <property type="evidence" value="ECO:0007669"/>
    <property type="project" value="InterPro"/>
</dbReference>
<dbReference type="PRINTS" id="PR00420">
    <property type="entry name" value="RNGMNOXGNASE"/>
</dbReference>
<dbReference type="InterPro" id="IPR002938">
    <property type="entry name" value="FAD-bd"/>
</dbReference>
<evidence type="ECO:0000256" key="4">
    <source>
        <dbReference type="ARBA" id="ARBA00022827"/>
    </source>
</evidence>
<protein>
    <recommendedName>
        <fullName evidence="7">FAD-binding domain-containing protein</fullName>
    </recommendedName>
</protein>
<dbReference type="InterPro" id="IPR050562">
    <property type="entry name" value="FAD_mOase_fung"/>
</dbReference>
<dbReference type="AlphaFoldDB" id="A0A9N9VS84"/>
<keyword evidence="5" id="KW-0560">Oxidoreductase</keyword>
<gene>
    <name evidence="8" type="ORF">CSOL1703_00002656</name>
</gene>
<keyword evidence="3" id="KW-0285">Flavoprotein</keyword>
<dbReference type="SUPFAM" id="SSF51905">
    <property type="entry name" value="FAD/NAD(P)-binding domain"/>
    <property type="match status" value="1"/>
</dbReference>
<keyword evidence="4" id="KW-0274">FAD</keyword>
<accession>A0A9N9VS84</accession>
<evidence type="ECO:0000259" key="7">
    <source>
        <dbReference type="Pfam" id="PF01494"/>
    </source>
</evidence>
<dbReference type="EMBL" id="CABFOC020000002">
    <property type="protein sequence ID" value="CAH0036377.1"/>
    <property type="molecule type" value="Genomic_DNA"/>
</dbReference>
<keyword evidence="9" id="KW-1185">Reference proteome</keyword>
<evidence type="ECO:0000313" key="9">
    <source>
        <dbReference type="Proteomes" id="UP000775872"/>
    </source>
</evidence>